<organism evidence="1">
    <name type="scientific">marine sediment metagenome</name>
    <dbReference type="NCBI Taxonomy" id="412755"/>
    <lineage>
        <taxon>unclassified sequences</taxon>
        <taxon>metagenomes</taxon>
        <taxon>ecological metagenomes</taxon>
    </lineage>
</organism>
<protein>
    <submittedName>
        <fullName evidence="1">Uncharacterized protein</fullName>
    </submittedName>
</protein>
<evidence type="ECO:0000313" key="1">
    <source>
        <dbReference type="EMBL" id="KKN82030.1"/>
    </source>
</evidence>
<dbReference type="EMBL" id="LAZR01000206">
    <property type="protein sequence ID" value="KKN82030.1"/>
    <property type="molecule type" value="Genomic_DNA"/>
</dbReference>
<accession>A0A0F9TLK0</accession>
<comment type="caution">
    <text evidence="1">The sequence shown here is derived from an EMBL/GenBank/DDBJ whole genome shotgun (WGS) entry which is preliminary data.</text>
</comment>
<reference evidence="1" key="1">
    <citation type="journal article" date="2015" name="Nature">
        <title>Complex archaea that bridge the gap between prokaryotes and eukaryotes.</title>
        <authorList>
            <person name="Spang A."/>
            <person name="Saw J.H."/>
            <person name="Jorgensen S.L."/>
            <person name="Zaremba-Niedzwiedzka K."/>
            <person name="Martijn J."/>
            <person name="Lind A.E."/>
            <person name="van Eijk R."/>
            <person name="Schleper C."/>
            <person name="Guy L."/>
            <person name="Ettema T.J."/>
        </authorList>
    </citation>
    <scope>NUCLEOTIDE SEQUENCE</scope>
</reference>
<proteinExistence type="predicted"/>
<name>A0A0F9TLK0_9ZZZZ</name>
<dbReference type="AlphaFoldDB" id="A0A0F9TLK0"/>
<gene>
    <name evidence="1" type="ORF">LCGC14_0312970</name>
</gene>
<sequence>MLQPRPSIHPRTVRHLCGNCGHPVPIGTEIRCYHPNRTVTLCEHCVDCDRDCADVHRRVHLIELQEQEV</sequence>